<name>A0A4Y3HWC3_9VIBR</name>
<evidence type="ECO:0000256" key="5">
    <source>
        <dbReference type="SAM" id="Phobius"/>
    </source>
</evidence>
<evidence type="ECO:0000256" key="3">
    <source>
        <dbReference type="ARBA" id="ARBA00022989"/>
    </source>
</evidence>
<proteinExistence type="predicted"/>
<sequence length="194" mass="22614">MLLTIVFIALMKYRHNIQKLLFSIFVLISISMTFYYSGFTDKIVSKTEQQLSILGKNMNSPDGFRLQAYMLGYELIKEKPILGWGNNIRTHSKQLLNNEPFTVGYKKFFNNSKYPHFHNMYIDVAVRFGLPVFFLFLASIYSLLKRNILCKNILFSSYIMYFLIIGIFDSIFIFGTSLLLLTSFILITRGKNES</sequence>
<evidence type="ECO:0000256" key="1">
    <source>
        <dbReference type="ARBA" id="ARBA00004141"/>
    </source>
</evidence>
<evidence type="ECO:0000256" key="2">
    <source>
        <dbReference type="ARBA" id="ARBA00022692"/>
    </source>
</evidence>
<evidence type="ECO:0000313" key="8">
    <source>
        <dbReference type="Proteomes" id="UP000318717"/>
    </source>
</evidence>
<protein>
    <recommendedName>
        <fullName evidence="6">O-antigen ligase-related domain-containing protein</fullName>
    </recommendedName>
</protein>
<dbReference type="EMBL" id="BJLF01000009">
    <property type="protein sequence ID" value="GEA51318.1"/>
    <property type="molecule type" value="Genomic_DNA"/>
</dbReference>
<feature type="transmembrane region" description="Helical" evidence="5">
    <location>
        <begin position="20"/>
        <end position="38"/>
    </location>
</feature>
<dbReference type="InterPro" id="IPR007016">
    <property type="entry name" value="O-antigen_ligase-rel_domated"/>
</dbReference>
<feature type="domain" description="O-antigen ligase-related" evidence="6">
    <location>
        <begin position="3"/>
        <end position="137"/>
    </location>
</feature>
<feature type="transmembrane region" description="Helical" evidence="5">
    <location>
        <begin position="156"/>
        <end position="187"/>
    </location>
</feature>
<feature type="transmembrane region" description="Helical" evidence="5">
    <location>
        <begin position="124"/>
        <end position="144"/>
    </location>
</feature>
<comment type="caution">
    <text evidence="7">The sequence shown here is derived from an EMBL/GenBank/DDBJ whole genome shotgun (WGS) entry which is preliminary data.</text>
</comment>
<evidence type="ECO:0000259" key="6">
    <source>
        <dbReference type="Pfam" id="PF04932"/>
    </source>
</evidence>
<dbReference type="Pfam" id="PF04932">
    <property type="entry name" value="Wzy_C"/>
    <property type="match status" value="1"/>
</dbReference>
<dbReference type="Proteomes" id="UP000318717">
    <property type="component" value="Unassembled WGS sequence"/>
</dbReference>
<dbReference type="PANTHER" id="PTHR37422:SF13">
    <property type="entry name" value="LIPOPOLYSACCHARIDE BIOSYNTHESIS PROTEIN PA4999-RELATED"/>
    <property type="match status" value="1"/>
</dbReference>
<evidence type="ECO:0000256" key="4">
    <source>
        <dbReference type="ARBA" id="ARBA00023136"/>
    </source>
</evidence>
<keyword evidence="3 5" id="KW-1133">Transmembrane helix</keyword>
<dbReference type="InterPro" id="IPR051533">
    <property type="entry name" value="WaaL-like"/>
</dbReference>
<accession>A0A4Y3HWC3</accession>
<reference evidence="7 8" key="1">
    <citation type="submission" date="2019-06" db="EMBL/GenBank/DDBJ databases">
        <title>Whole genome shotgun sequence of Vibrio inusitatus NBRC 102082.</title>
        <authorList>
            <person name="Hosoyama A."/>
            <person name="Uohara A."/>
            <person name="Ohji S."/>
            <person name="Ichikawa N."/>
        </authorList>
    </citation>
    <scope>NUCLEOTIDE SEQUENCE [LARGE SCALE GENOMIC DNA]</scope>
    <source>
        <strain evidence="7 8">NBRC 102082</strain>
    </source>
</reference>
<keyword evidence="8" id="KW-1185">Reference proteome</keyword>
<keyword evidence="4 5" id="KW-0472">Membrane</keyword>
<dbReference type="PANTHER" id="PTHR37422">
    <property type="entry name" value="TEICHURONIC ACID BIOSYNTHESIS PROTEIN TUAE"/>
    <property type="match status" value="1"/>
</dbReference>
<dbReference type="GO" id="GO:0016020">
    <property type="term" value="C:membrane"/>
    <property type="evidence" value="ECO:0007669"/>
    <property type="project" value="UniProtKB-SubCell"/>
</dbReference>
<gene>
    <name evidence="7" type="ORF">VIN01S_21220</name>
</gene>
<keyword evidence="2 5" id="KW-0812">Transmembrane</keyword>
<organism evidence="7 8">
    <name type="scientific">Vibrio inusitatus NBRC 102082</name>
    <dbReference type="NCBI Taxonomy" id="1219070"/>
    <lineage>
        <taxon>Bacteria</taxon>
        <taxon>Pseudomonadati</taxon>
        <taxon>Pseudomonadota</taxon>
        <taxon>Gammaproteobacteria</taxon>
        <taxon>Vibrionales</taxon>
        <taxon>Vibrionaceae</taxon>
        <taxon>Vibrio</taxon>
    </lineage>
</organism>
<evidence type="ECO:0000313" key="7">
    <source>
        <dbReference type="EMBL" id="GEA51318.1"/>
    </source>
</evidence>
<comment type="subcellular location">
    <subcellularLocation>
        <location evidence="1">Membrane</location>
        <topology evidence="1">Multi-pass membrane protein</topology>
    </subcellularLocation>
</comment>
<dbReference type="AlphaFoldDB" id="A0A4Y3HWC3"/>